<dbReference type="SUPFAM" id="SSF51735">
    <property type="entry name" value="NAD(P)-binding Rossmann-fold domains"/>
    <property type="match status" value="1"/>
</dbReference>
<dbReference type="InterPro" id="IPR020904">
    <property type="entry name" value="Sc_DH/Rdtase_CS"/>
</dbReference>
<dbReference type="AlphaFoldDB" id="W5IGT2"/>
<dbReference type="HOGENOM" id="CLU_010194_1_0_11"/>
<dbReference type="Gene3D" id="3.40.50.720">
    <property type="entry name" value="NAD(P)-binding Rossmann-like Domain"/>
    <property type="match status" value="1"/>
</dbReference>
<reference evidence="3 4" key="1">
    <citation type="submission" date="2012-01" db="EMBL/GenBank/DDBJ databases">
        <title>The Genome Sequence of Scardovia inopinata F0304.</title>
        <authorList>
            <consortium name="The Broad Institute Genome Sequencing Platform"/>
            <person name="Ward D."/>
            <person name="Earl A."/>
            <person name="Feldgarden M."/>
            <person name="Gevers D."/>
            <person name="Young S."/>
            <person name="Zeng Q."/>
            <person name="Koehrsen M."/>
            <person name="Alvarado L."/>
            <person name="Berlin A.M."/>
            <person name="Borenstein D."/>
            <person name="Chapman S.B."/>
            <person name="Chen Z."/>
            <person name="Engels R."/>
            <person name="Freedman E."/>
            <person name="Gellesch M."/>
            <person name="Goldberg J."/>
            <person name="Griggs A."/>
            <person name="Gujja S."/>
            <person name="Heilman E.R."/>
            <person name="Heiman D.I."/>
            <person name="Hepburn T.A."/>
            <person name="Howarth C."/>
            <person name="Jen D."/>
            <person name="Larson L."/>
            <person name="Mehta T."/>
            <person name="Park D."/>
            <person name="Pearson M."/>
            <person name="Richards J."/>
            <person name="Roberts A."/>
            <person name="Saif S."/>
            <person name="Shea T.D."/>
            <person name="Shenoy N."/>
            <person name="Sisk P."/>
            <person name="Stolte C."/>
            <person name="Sykes S.N."/>
            <person name="Walk T."/>
            <person name="White J."/>
            <person name="Yandava C."/>
            <person name="Izard J."/>
            <person name="Baranova O.V."/>
            <person name="Blanton J.M."/>
            <person name="Tanner A.C."/>
            <person name="Dewhirst F."/>
            <person name="Haas B."/>
            <person name="Nusbaum C."/>
            <person name="Birren B."/>
        </authorList>
    </citation>
    <scope>NUCLEOTIDE SEQUENCE [LARGE SCALE GENOMIC DNA]</scope>
    <source>
        <strain evidence="3 4">F0304</strain>
    </source>
</reference>
<dbReference type="PROSITE" id="PS00061">
    <property type="entry name" value="ADH_SHORT"/>
    <property type="match status" value="1"/>
</dbReference>
<protein>
    <recommendedName>
        <fullName evidence="5">3-alpha-(Or 20-beta)-hydroxysteroid dehydrogenase</fullName>
    </recommendedName>
</protein>
<dbReference type="SMR" id="W5IGT2"/>
<dbReference type="Pfam" id="PF13561">
    <property type="entry name" value="adh_short_C2"/>
    <property type="match status" value="1"/>
</dbReference>
<keyword evidence="4" id="KW-1185">Reference proteome</keyword>
<dbReference type="Proteomes" id="UP000005777">
    <property type="component" value="Unassembled WGS sequence"/>
</dbReference>
<gene>
    <name evidence="3" type="ORF">HMPREF9020_01108</name>
</gene>
<dbReference type="PRINTS" id="PR00080">
    <property type="entry name" value="SDRFAMILY"/>
</dbReference>
<evidence type="ECO:0000313" key="4">
    <source>
        <dbReference type="Proteomes" id="UP000005777"/>
    </source>
</evidence>
<dbReference type="InterPro" id="IPR036291">
    <property type="entry name" value="NAD(P)-bd_dom_sf"/>
</dbReference>
<dbReference type="eggNOG" id="COG1028">
    <property type="taxonomic scope" value="Bacteria"/>
</dbReference>
<dbReference type="EMBL" id="ADCX01000007">
    <property type="protein sequence ID" value="EFG26036.1"/>
    <property type="molecule type" value="Genomic_DNA"/>
</dbReference>
<evidence type="ECO:0000256" key="1">
    <source>
        <dbReference type="ARBA" id="ARBA00006484"/>
    </source>
</evidence>
<dbReference type="GO" id="GO:0016491">
    <property type="term" value="F:oxidoreductase activity"/>
    <property type="evidence" value="ECO:0007669"/>
    <property type="project" value="UniProtKB-KW"/>
</dbReference>
<dbReference type="PANTHER" id="PTHR43180:SF66">
    <property type="entry name" value="SHORT-CHAIN DEHYDROGENASE_REDUCTASE FAMILY PROTEIN"/>
    <property type="match status" value="1"/>
</dbReference>
<keyword evidence="2" id="KW-0560">Oxidoreductase</keyword>
<name>W5IGT2_SCAIO</name>
<dbReference type="PRINTS" id="PR00081">
    <property type="entry name" value="GDHRDH"/>
</dbReference>
<organism evidence="3 4">
    <name type="scientific">Scardovia inopinata F0304</name>
    <dbReference type="NCBI Taxonomy" id="641146"/>
    <lineage>
        <taxon>Bacteria</taxon>
        <taxon>Bacillati</taxon>
        <taxon>Actinomycetota</taxon>
        <taxon>Actinomycetes</taxon>
        <taxon>Bifidobacteriales</taxon>
        <taxon>Bifidobacteriaceae</taxon>
        <taxon>Scardovia</taxon>
    </lineage>
</organism>
<accession>W5IGT2</accession>
<comment type="similarity">
    <text evidence="1">Belongs to the short-chain dehydrogenases/reductases (SDR) family.</text>
</comment>
<dbReference type="FunFam" id="3.40.50.720:FF:000084">
    <property type="entry name" value="Short-chain dehydrogenase reductase"/>
    <property type="match status" value="1"/>
</dbReference>
<proteinExistence type="inferred from homology"/>
<evidence type="ECO:0000313" key="3">
    <source>
        <dbReference type="EMBL" id="EFG26036.1"/>
    </source>
</evidence>
<sequence>MGRLDDKVAIITGAAKGIGLASAQRFIEEGAKVVMTDIDDANGQAEAEKLGDSAFYIHHDVAKEDEWLHVFAQTRKKFGRVDVVMNNAGIATFEDIEQTTMESWHHLLSINLDGMMLGMKYGIENMKDHGGSIISLSSIEGLIGDPDLFAYNASKGAVRIMSKSAALDCARKGYNIRINTIHPGYIHTPMIDSHPEMLDHLVSLHPVKRLGEAVEVANMAVFLASDESSFSTGSEFVCDGGYTAQ</sequence>
<evidence type="ECO:0000256" key="2">
    <source>
        <dbReference type="ARBA" id="ARBA00023002"/>
    </source>
</evidence>
<dbReference type="PANTHER" id="PTHR43180">
    <property type="entry name" value="3-OXOACYL-(ACYL-CARRIER-PROTEIN) REDUCTASE (AFU_ORTHOLOGUE AFUA_6G11210)"/>
    <property type="match status" value="1"/>
</dbReference>
<dbReference type="RefSeq" id="WP_006293493.1">
    <property type="nucleotide sequence ID" value="NZ_GG770226.1"/>
</dbReference>
<evidence type="ECO:0008006" key="5">
    <source>
        <dbReference type="Google" id="ProtNLM"/>
    </source>
</evidence>
<dbReference type="InterPro" id="IPR002347">
    <property type="entry name" value="SDR_fam"/>
</dbReference>
<comment type="caution">
    <text evidence="3">The sequence shown here is derived from an EMBL/GenBank/DDBJ whole genome shotgun (WGS) entry which is preliminary data.</text>
</comment>
<dbReference type="NCBIfam" id="NF005559">
    <property type="entry name" value="PRK07231.1"/>
    <property type="match status" value="1"/>
</dbReference>